<dbReference type="EMBL" id="LWDP01000008">
    <property type="protein sequence ID" value="ORD94826.1"/>
    <property type="molecule type" value="Genomic_DNA"/>
</dbReference>
<reference evidence="2 3" key="1">
    <citation type="journal article" date="2017" name="Environ. Microbiol.">
        <title>Decay of the glycolytic pathway and adaptation to intranuclear parasitism within Enterocytozoonidae microsporidia.</title>
        <authorList>
            <person name="Wiredu Boakye D."/>
            <person name="Jaroenlak P."/>
            <person name="Prachumwat A."/>
            <person name="Williams T.A."/>
            <person name="Bateman K.S."/>
            <person name="Itsathitphaisarn O."/>
            <person name="Sritunyalucksana K."/>
            <person name="Paszkiewicz K.H."/>
            <person name="Moore K.A."/>
            <person name="Stentiford G.D."/>
            <person name="Williams B.A."/>
        </authorList>
    </citation>
    <scope>NUCLEOTIDE SEQUENCE [LARGE SCALE GENOMIC DNA]</scope>
    <source>
        <strain evidence="2 3">GB1</strain>
    </source>
</reference>
<dbReference type="AlphaFoldDB" id="A0A1Y1S9U8"/>
<dbReference type="VEuPathDB" id="MicrosporidiaDB:ECANGB1_2222"/>
<evidence type="ECO:0000256" key="1">
    <source>
        <dbReference type="SAM" id="Phobius"/>
    </source>
</evidence>
<accession>A0A1Y1S9U8</accession>
<gene>
    <name evidence="2" type="ORF">ECANGB1_2222</name>
</gene>
<evidence type="ECO:0000313" key="2">
    <source>
        <dbReference type="EMBL" id="ORD94826.1"/>
    </source>
</evidence>
<comment type="caution">
    <text evidence="2">The sequence shown here is derived from an EMBL/GenBank/DDBJ whole genome shotgun (WGS) entry which is preliminary data.</text>
</comment>
<protein>
    <submittedName>
        <fullName evidence="2">Uncharacterized protein</fullName>
    </submittedName>
</protein>
<keyword evidence="1" id="KW-0472">Membrane</keyword>
<dbReference type="Proteomes" id="UP000192639">
    <property type="component" value="Unassembled WGS sequence"/>
</dbReference>
<keyword evidence="1" id="KW-1133">Transmembrane helix</keyword>
<keyword evidence="3" id="KW-1185">Reference proteome</keyword>
<proteinExistence type="predicted"/>
<keyword evidence="1" id="KW-0812">Transmembrane</keyword>
<feature type="transmembrane region" description="Helical" evidence="1">
    <location>
        <begin position="327"/>
        <end position="349"/>
    </location>
</feature>
<evidence type="ECO:0000313" key="3">
    <source>
        <dbReference type="Proteomes" id="UP000192639"/>
    </source>
</evidence>
<sequence length="355" mass="40267">MNLGVLDFIGIQRVECAIGYFEEIDLENSNLKNVTFVIDKKVDVCQSPAGLRNGCGVIELARYTQGMNSSVESDTVYMEAKTMRVQLPRNATFNEHRACGQCLKLTQQYNEFVQYAFENNCVQELQIVEENDPLNLIQMFTGTDSKDCRIFVPVLDNHVLVTLFATVSVNGDCLILYSKKKSESNYKTHIGEIFNNLNIQFRDVGFGKMTMPVVSVRGGTLIPFDDLKAMIHNTIKNTGNVNPMDALDTMLTFKAVDEKDEEYQRLKALVQMRCQFDTDYEPYALEELIMRQKKEKDIILTKYKFGQKKDVVAESKSSTEGGSKKKWVVPLSIAILVVFGLVLIGILVMKKLKRK</sequence>
<organism evidence="2 3">
    <name type="scientific">Enterospora canceri</name>
    <dbReference type="NCBI Taxonomy" id="1081671"/>
    <lineage>
        <taxon>Eukaryota</taxon>
        <taxon>Fungi</taxon>
        <taxon>Fungi incertae sedis</taxon>
        <taxon>Microsporidia</taxon>
        <taxon>Enterocytozoonidae</taxon>
        <taxon>Enterospora</taxon>
    </lineage>
</organism>
<name>A0A1Y1S9U8_9MICR</name>